<protein>
    <submittedName>
        <fullName evidence="7">RNA polymerase sigma-70 factor (ECF subfamily)</fullName>
    </submittedName>
</protein>
<evidence type="ECO:0000256" key="4">
    <source>
        <dbReference type="ARBA" id="ARBA00023163"/>
    </source>
</evidence>
<reference evidence="7 8" key="1">
    <citation type="submission" date="2018-08" db="EMBL/GenBank/DDBJ databases">
        <title>Genomic Encyclopedia of Type Strains, Phase IV (KMG-IV): sequencing the most valuable type-strain genomes for metagenomic binning, comparative biology and taxonomic classification.</title>
        <authorList>
            <person name="Goeker M."/>
        </authorList>
    </citation>
    <scope>NUCLEOTIDE SEQUENCE [LARGE SCALE GENOMIC DNA]</scope>
    <source>
        <strain evidence="7 8">DSM 25527</strain>
    </source>
</reference>
<name>A0A397P8B1_9SPHN</name>
<evidence type="ECO:0000256" key="1">
    <source>
        <dbReference type="ARBA" id="ARBA00010641"/>
    </source>
</evidence>
<dbReference type="Proteomes" id="UP000266568">
    <property type="component" value="Unassembled WGS sequence"/>
</dbReference>
<evidence type="ECO:0000313" key="7">
    <source>
        <dbReference type="EMBL" id="RIA44299.1"/>
    </source>
</evidence>
<dbReference type="GO" id="GO:0006352">
    <property type="term" value="P:DNA-templated transcription initiation"/>
    <property type="evidence" value="ECO:0007669"/>
    <property type="project" value="InterPro"/>
</dbReference>
<dbReference type="SUPFAM" id="SSF88946">
    <property type="entry name" value="Sigma2 domain of RNA polymerase sigma factors"/>
    <property type="match status" value="1"/>
</dbReference>
<dbReference type="PANTHER" id="PTHR43133">
    <property type="entry name" value="RNA POLYMERASE ECF-TYPE SIGMA FACTO"/>
    <property type="match status" value="1"/>
</dbReference>
<dbReference type="InterPro" id="IPR013324">
    <property type="entry name" value="RNA_pol_sigma_r3/r4-like"/>
</dbReference>
<feature type="domain" description="RNA polymerase sigma factor 70 region 4 type 2" evidence="6">
    <location>
        <begin position="107"/>
        <end position="153"/>
    </location>
</feature>
<sequence length="165" mass="19176">MLVPTLEEVFRAERGKLLRYLTRRVGSDHASDMVQEVFVRAAGSRQAGQLANPVGFIRRITRNLLIDRARRRERNKIVMFPLDEERELSVPPDQGLQIEAQDLLRIYNDAVACLPEKTRRVFLMRRDDRRSYQQISEDLGIAVDTVKYHIKRANAHIVAMVEAHR</sequence>
<dbReference type="InterPro" id="IPR013249">
    <property type="entry name" value="RNA_pol_sigma70_r4_t2"/>
</dbReference>
<evidence type="ECO:0000256" key="3">
    <source>
        <dbReference type="ARBA" id="ARBA00023082"/>
    </source>
</evidence>
<dbReference type="Pfam" id="PF08281">
    <property type="entry name" value="Sigma70_r4_2"/>
    <property type="match status" value="1"/>
</dbReference>
<dbReference type="NCBIfam" id="TIGR02937">
    <property type="entry name" value="sigma70-ECF"/>
    <property type="match status" value="1"/>
</dbReference>
<dbReference type="SUPFAM" id="SSF88659">
    <property type="entry name" value="Sigma3 and sigma4 domains of RNA polymerase sigma factors"/>
    <property type="match status" value="1"/>
</dbReference>
<evidence type="ECO:0000256" key="2">
    <source>
        <dbReference type="ARBA" id="ARBA00023015"/>
    </source>
</evidence>
<feature type="domain" description="RNA polymerase sigma-70 region 2" evidence="5">
    <location>
        <begin position="10"/>
        <end position="74"/>
    </location>
</feature>
<comment type="similarity">
    <text evidence="1">Belongs to the sigma-70 factor family. ECF subfamily.</text>
</comment>
<comment type="caution">
    <text evidence="7">The sequence shown here is derived from an EMBL/GenBank/DDBJ whole genome shotgun (WGS) entry which is preliminary data.</text>
</comment>
<gene>
    <name evidence="7" type="ORF">DFR49_2540</name>
</gene>
<dbReference type="Gene3D" id="1.10.10.10">
    <property type="entry name" value="Winged helix-like DNA-binding domain superfamily/Winged helix DNA-binding domain"/>
    <property type="match status" value="1"/>
</dbReference>
<dbReference type="InterPro" id="IPR039425">
    <property type="entry name" value="RNA_pol_sigma-70-like"/>
</dbReference>
<dbReference type="Gene3D" id="1.10.1740.10">
    <property type="match status" value="1"/>
</dbReference>
<proteinExistence type="inferred from homology"/>
<keyword evidence="8" id="KW-1185">Reference proteome</keyword>
<dbReference type="InterPro" id="IPR013325">
    <property type="entry name" value="RNA_pol_sigma_r2"/>
</dbReference>
<dbReference type="AlphaFoldDB" id="A0A397P8B1"/>
<keyword evidence="2" id="KW-0805">Transcription regulation</keyword>
<dbReference type="PANTHER" id="PTHR43133:SF63">
    <property type="entry name" value="RNA POLYMERASE SIGMA FACTOR FECI-RELATED"/>
    <property type="match status" value="1"/>
</dbReference>
<organism evidence="7 8">
    <name type="scientific">Hephaestia caeni</name>
    <dbReference type="NCBI Taxonomy" id="645617"/>
    <lineage>
        <taxon>Bacteria</taxon>
        <taxon>Pseudomonadati</taxon>
        <taxon>Pseudomonadota</taxon>
        <taxon>Alphaproteobacteria</taxon>
        <taxon>Sphingomonadales</taxon>
        <taxon>Sphingomonadaceae</taxon>
        <taxon>Hephaestia</taxon>
    </lineage>
</organism>
<dbReference type="InterPro" id="IPR036388">
    <property type="entry name" value="WH-like_DNA-bd_sf"/>
</dbReference>
<evidence type="ECO:0000259" key="5">
    <source>
        <dbReference type="Pfam" id="PF04542"/>
    </source>
</evidence>
<dbReference type="GO" id="GO:0003677">
    <property type="term" value="F:DNA binding"/>
    <property type="evidence" value="ECO:0007669"/>
    <property type="project" value="InterPro"/>
</dbReference>
<keyword evidence="4" id="KW-0804">Transcription</keyword>
<dbReference type="EMBL" id="QXDC01000003">
    <property type="protein sequence ID" value="RIA44299.1"/>
    <property type="molecule type" value="Genomic_DNA"/>
</dbReference>
<evidence type="ECO:0000313" key="8">
    <source>
        <dbReference type="Proteomes" id="UP000266568"/>
    </source>
</evidence>
<dbReference type="Pfam" id="PF04542">
    <property type="entry name" value="Sigma70_r2"/>
    <property type="match status" value="1"/>
</dbReference>
<dbReference type="GO" id="GO:0016987">
    <property type="term" value="F:sigma factor activity"/>
    <property type="evidence" value="ECO:0007669"/>
    <property type="project" value="UniProtKB-KW"/>
</dbReference>
<evidence type="ECO:0000259" key="6">
    <source>
        <dbReference type="Pfam" id="PF08281"/>
    </source>
</evidence>
<keyword evidence="3" id="KW-0731">Sigma factor</keyword>
<accession>A0A397P8B1</accession>
<dbReference type="InterPro" id="IPR007627">
    <property type="entry name" value="RNA_pol_sigma70_r2"/>
</dbReference>
<dbReference type="InterPro" id="IPR014284">
    <property type="entry name" value="RNA_pol_sigma-70_dom"/>
</dbReference>